<sequence>MKEEGSNTSQVGNYLSRIRPQYERRRFERRKCNFMARVLFTAKGTREITQYIVLTQDISEVGVRLHTEFVKDIPKHFYLFVGKYQHGIGCIVVGREKDILRCEFIKEEQTKLVDFLARVSNPNQTLGLLKHPLFGFPPPH</sequence>
<evidence type="ECO:0000313" key="2">
    <source>
        <dbReference type="EMBL" id="MBB4064156.1"/>
    </source>
</evidence>
<reference evidence="2 3" key="1">
    <citation type="submission" date="2020-08" db="EMBL/GenBank/DDBJ databases">
        <title>Genomic Encyclopedia of Type Strains, Phase IV (KMG-IV): sequencing the most valuable type-strain genomes for metagenomic binning, comparative biology and taxonomic classification.</title>
        <authorList>
            <person name="Goeker M."/>
        </authorList>
    </citation>
    <scope>NUCLEOTIDE SEQUENCE [LARGE SCALE GENOMIC DNA]</scope>
    <source>
        <strain evidence="2 3">DSM 29853</strain>
    </source>
</reference>
<dbReference type="RefSeq" id="WP_183365393.1">
    <property type="nucleotide sequence ID" value="NZ_JACIEZ010000002.1"/>
</dbReference>
<name>A0A7W6J3J9_9HYPH</name>
<dbReference type="Proteomes" id="UP000528286">
    <property type="component" value="Unassembled WGS sequence"/>
</dbReference>
<evidence type="ECO:0000259" key="1">
    <source>
        <dbReference type="Pfam" id="PF07238"/>
    </source>
</evidence>
<accession>A0A7W6J3J9</accession>
<comment type="caution">
    <text evidence="2">The sequence shown here is derived from an EMBL/GenBank/DDBJ whole genome shotgun (WGS) entry which is preliminary data.</text>
</comment>
<evidence type="ECO:0000313" key="3">
    <source>
        <dbReference type="Proteomes" id="UP000528286"/>
    </source>
</evidence>
<keyword evidence="3" id="KW-1185">Reference proteome</keyword>
<proteinExistence type="predicted"/>
<dbReference type="SUPFAM" id="SSF141371">
    <property type="entry name" value="PilZ domain-like"/>
    <property type="match status" value="1"/>
</dbReference>
<organism evidence="2 3">
    <name type="scientific">Gellertiella hungarica</name>
    <dbReference type="NCBI Taxonomy" id="1572859"/>
    <lineage>
        <taxon>Bacteria</taxon>
        <taxon>Pseudomonadati</taxon>
        <taxon>Pseudomonadota</taxon>
        <taxon>Alphaproteobacteria</taxon>
        <taxon>Hyphomicrobiales</taxon>
        <taxon>Rhizobiaceae</taxon>
        <taxon>Gellertiella</taxon>
    </lineage>
</organism>
<dbReference type="Pfam" id="PF07238">
    <property type="entry name" value="PilZ"/>
    <property type="match status" value="1"/>
</dbReference>
<dbReference type="AlphaFoldDB" id="A0A7W6J3J9"/>
<feature type="domain" description="PilZ" evidence="1">
    <location>
        <begin position="23"/>
        <end position="116"/>
    </location>
</feature>
<gene>
    <name evidence="2" type="ORF">GGR23_001333</name>
</gene>
<dbReference type="EMBL" id="JACIEZ010000002">
    <property type="protein sequence ID" value="MBB4064156.1"/>
    <property type="molecule type" value="Genomic_DNA"/>
</dbReference>
<dbReference type="InterPro" id="IPR009875">
    <property type="entry name" value="PilZ_domain"/>
</dbReference>
<protein>
    <recommendedName>
        <fullName evidence="1">PilZ domain-containing protein</fullName>
    </recommendedName>
</protein>
<dbReference type="GO" id="GO:0035438">
    <property type="term" value="F:cyclic-di-GMP binding"/>
    <property type="evidence" value="ECO:0007669"/>
    <property type="project" value="InterPro"/>
</dbReference>